<feature type="disulfide bond" evidence="6">
    <location>
        <begin position="53"/>
        <end position="70"/>
    </location>
</feature>
<organism evidence="9 10">
    <name type="scientific">Pleurodeles waltl</name>
    <name type="common">Iberian ribbed newt</name>
    <dbReference type="NCBI Taxonomy" id="8319"/>
    <lineage>
        <taxon>Eukaryota</taxon>
        <taxon>Metazoa</taxon>
        <taxon>Chordata</taxon>
        <taxon>Craniata</taxon>
        <taxon>Vertebrata</taxon>
        <taxon>Euteleostomi</taxon>
        <taxon>Amphibia</taxon>
        <taxon>Batrachia</taxon>
        <taxon>Caudata</taxon>
        <taxon>Salamandroidea</taxon>
        <taxon>Salamandridae</taxon>
        <taxon>Pleurodelinae</taxon>
        <taxon>Pleurodeles</taxon>
    </lineage>
</organism>
<feature type="domain" description="P-type" evidence="8">
    <location>
        <begin position="31"/>
        <end position="74"/>
    </location>
</feature>
<dbReference type="SUPFAM" id="SSF57492">
    <property type="entry name" value="Trefoil"/>
    <property type="match status" value="4"/>
</dbReference>
<dbReference type="EMBL" id="JANPWB010000012">
    <property type="protein sequence ID" value="KAJ1112850.1"/>
    <property type="molecule type" value="Genomic_DNA"/>
</dbReference>
<evidence type="ECO:0000256" key="4">
    <source>
        <dbReference type="ARBA" id="ARBA00022729"/>
    </source>
</evidence>
<feature type="disulfide bond" evidence="6">
    <location>
        <begin position="33"/>
        <end position="59"/>
    </location>
</feature>
<comment type="caution">
    <text evidence="6">Lacks conserved residue(s) required for the propagation of feature annotation.</text>
</comment>
<keyword evidence="2" id="KW-0964">Secreted</keyword>
<feature type="chain" id="PRO_5043742558" description="P-type domain-containing protein" evidence="7">
    <location>
        <begin position="26"/>
        <end position="232"/>
    </location>
</feature>
<evidence type="ECO:0000256" key="5">
    <source>
        <dbReference type="ARBA" id="ARBA00023157"/>
    </source>
</evidence>
<comment type="caution">
    <text evidence="9">The sequence shown here is derived from an EMBL/GenBank/DDBJ whole genome shotgun (WGS) entry which is preliminary data.</text>
</comment>
<dbReference type="PANTHER" id="PTHR13826">
    <property type="entry name" value="INTESTINAL TREFOIL FACTOR-RELATED"/>
    <property type="match status" value="1"/>
</dbReference>
<keyword evidence="10" id="KW-1185">Reference proteome</keyword>
<dbReference type="InterPro" id="IPR017994">
    <property type="entry name" value="P_trefoil_chordata"/>
</dbReference>
<evidence type="ECO:0000256" key="3">
    <source>
        <dbReference type="ARBA" id="ARBA00022530"/>
    </source>
</evidence>
<dbReference type="InterPro" id="IPR044913">
    <property type="entry name" value="P_trefoil_dom_sf"/>
</dbReference>
<feature type="disulfide bond" evidence="6">
    <location>
        <begin position="95"/>
        <end position="110"/>
    </location>
</feature>
<evidence type="ECO:0000256" key="2">
    <source>
        <dbReference type="ARBA" id="ARBA00022525"/>
    </source>
</evidence>
<gene>
    <name evidence="9" type="ORF">NDU88_001111</name>
</gene>
<feature type="disulfide bond" evidence="6">
    <location>
        <begin position="105"/>
        <end position="122"/>
    </location>
</feature>
<keyword evidence="4 7" id="KW-0732">Signal</keyword>
<evidence type="ECO:0000256" key="1">
    <source>
        <dbReference type="ARBA" id="ARBA00004498"/>
    </source>
</evidence>
<dbReference type="Pfam" id="PF00088">
    <property type="entry name" value="Trefoil"/>
    <property type="match status" value="4"/>
</dbReference>
<comment type="subcellular location">
    <subcellularLocation>
        <location evidence="1">Secreted</location>
        <location evidence="1">Extracellular space</location>
        <location evidence="1">Extracellular matrix</location>
    </subcellularLocation>
</comment>
<evidence type="ECO:0000256" key="7">
    <source>
        <dbReference type="SAM" id="SignalP"/>
    </source>
</evidence>
<dbReference type="AlphaFoldDB" id="A0AAV7NJ55"/>
<name>A0AAV7NJ55_PLEWA</name>
<keyword evidence="3" id="KW-0272">Extracellular matrix</keyword>
<dbReference type="CDD" id="cd00111">
    <property type="entry name" value="Trefoil"/>
    <property type="match status" value="4"/>
</dbReference>
<feature type="disulfide bond" evidence="6">
    <location>
        <begin position="209"/>
        <end position="226"/>
    </location>
</feature>
<feature type="disulfide bond" evidence="6">
    <location>
        <begin position="199"/>
        <end position="214"/>
    </location>
</feature>
<dbReference type="Proteomes" id="UP001066276">
    <property type="component" value="Chromosome 8"/>
</dbReference>
<evidence type="ECO:0000313" key="9">
    <source>
        <dbReference type="EMBL" id="KAJ1112850.1"/>
    </source>
</evidence>
<sequence length="232" mass="25735">MASKRICGMILAFIAGLAFLEKGTATNIGAEVCAIEATKRIECGFPGIKKKECQNQNCCFDSRIPGAKWCFRPFEKVGKNSSRCTAINPKARTDCGYPGIGMEKCIERNCCFDSSIPNVNWCFYPLPIVHKGSFQCAAIDPEKRTDCGYLGIGKKECKKRNCCFDSSVPNVKYCFFPLSTACKDASECAAISPKQRTDCGYYGINADECKKRNCCYDSSIKGVNWCFYALDR</sequence>
<protein>
    <recommendedName>
        <fullName evidence="8">P-type domain-containing protein</fullName>
    </recommendedName>
</protein>
<feature type="signal peptide" evidence="7">
    <location>
        <begin position="1"/>
        <end position="25"/>
    </location>
</feature>
<dbReference type="FunFam" id="4.10.110.10:FF:000006">
    <property type="entry name" value="Trefoil factor 1"/>
    <property type="match status" value="4"/>
</dbReference>
<evidence type="ECO:0000313" key="10">
    <source>
        <dbReference type="Proteomes" id="UP001066276"/>
    </source>
</evidence>
<dbReference type="SMART" id="SM00018">
    <property type="entry name" value="PD"/>
    <property type="match status" value="4"/>
</dbReference>
<accession>A0AAV7NJ55</accession>
<feature type="disulfide bond" evidence="6">
    <location>
        <begin position="157"/>
        <end position="174"/>
    </location>
</feature>
<dbReference type="GO" id="GO:0005615">
    <property type="term" value="C:extracellular space"/>
    <property type="evidence" value="ECO:0007669"/>
    <property type="project" value="TreeGrafter"/>
</dbReference>
<feature type="disulfide bond" evidence="6">
    <location>
        <begin position="43"/>
        <end position="58"/>
    </location>
</feature>
<feature type="disulfide bond" evidence="6">
    <location>
        <begin position="147"/>
        <end position="162"/>
    </location>
</feature>
<keyword evidence="5 6" id="KW-1015">Disulfide bond</keyword>
<dbReference type="InterPro" id="IPR000519">
    <property type="entry name" value="P_trefoil_dom"/>
</dbReference>
<dbReference type="Gene3D" id="4.10.110.10">
    <property type="entry name" value="Spasmolytic Protein, domain 1"/>
    <property type="match status" value="4"/>
</dbReference>
<feature type="domain" description="P-type" evidence="8">
    <location>
        <begin position="186"/>
        <end position="230"/>
    </location>
</feature>
<reference evidence="9" key="1">
    <citation type="journal article" date="2022" name="bioRxiv">
        <title>Sequencing and chromosome-scale assembly of the giantPleurodeles waltlgenome.</title>
        <authorList>
            <person name="Brown T."/>
            <person name="Elewa A."/>
            <person name="Iarovenko S."/>
            <person name="Subramanian E."/>
            <person name="Araus A.J."/>
            <person name="Petzold A."/>
            <person name="Susuki M."/>
            <person name="Suzuki K.-i.T."/>
            <person name="Hayashi T."/>
            <person name="Toyoda A."/>
            <person name="Oliveira C."/>
            <person name="Osipova E."/>
            <person name="Leigh N.D."/>
            <person name="Simon A."/>
            <person name="Yun M.H."/>
        </authorList>
    </citation>
    <scope>NUCLEOTIDE SEQUENCE</scope>
    <source>
        <strain evidence="9">20211129_DDA</strain>
        <tissue evidence="9">Liver</tissue>
    </source>
</reference>
<dbReference type="PRINTS" id="PR00680">
    <property type="entry name" value="PTREFOIL"/>
</dbReference>
<dbReference type="GO" id="GO:0030277">
    <property type="term" value="P:maintenance of gastrointestinal epithelium"/>
    <property type="evidence" value="ECO:0007669"/>
    <property type="project" value="TreeGrafter"/>
</dbReference>
<feature type="domain" description="P-type" evidence="8">
    <location>
        <begin position="134"/>
        <end position="178"/>
    </location>
</feature>
<evidence type="ECO:0000256" key="6">
    <source>
        <dbReference type="PROSITE-ProRule" id="PRU00779"/>
    </source>
</evidence>
<proteinExistence type="predicted"/>
<dbReference type="PANTHER" id="PTHR13826:SF16">
    <property type="entry name" value="TREFOIL FACTOR 3"/>
    <property type="match status" value="1"/>
</dbReference>
<feature type="domain" description="P-type" evidence="8">
    <location>
        <begin position="82"/>
        <end position="126"/>
    </location>
</feature>
<evidence type="ECO:0000259" key="8">
    <source>
        <dbReference type="PROSITE" id="PS51448"/>
    </source>
</evidence>
<dbReference type="PROSITE" id="PS51448">
    <property type="entry name" value="P_TREFOIL_2"/>
    <property type="match status" value="4"/>
</dbReference>